<keyword evidence="6" id="KW-0238">DNA-binding</keyword>
<keyword evidence="5" id="KW-0862">Zinc</keyword>
<keyword evidence="4 8" id="KW-0863">Zinc-finger</keyword>
<evidence type="ECO:0000256" key="1">
    <source>
        <dbReference type="ARBA" id="ARBA00004123"/>
    </source>
</evidence>
<evidence type="ECO:0000256" key="7">
    <source>
        <dbReference type="ARBA" id="ARBA00023242"/>
    </source>
</evidence>
<feature type="compositionally biased region" description="Acidic residues" evidence="9">
    <location>
        <begin position="471"/>
        <end position="485"/>
    </location>
</feature>
<feature type="compositionally biased region" description="Low complexity" evidence="9">
    <location>
        <begin position="560"/>
        <end position="569"/>
    </location>
</feature>
<evidence type="ECO:0000256" key="4">
    <source>
        <dbReference type="ARBA" id="ARBA00022771"/>
    </source>
</evidence>
<dbReference type="PROSITE" id="PS50157">
    <property type="entry name" value="ZINC_FINGER_C2H2_2"/>
    <property type="match status" value="5"/>
</dbReference>
<reference evidence="12" key="1">
    <citation type="submission" date="2025-08" db="UniProtKB">
        <authorList>
            <consortium name="RefSeq"/>
        </authorList>
    </citation>
    <scope>IDENTIFICATION</scope>
</reference>
<dbReference type="InterPro" id="IPR051574">
    <property type="entry name" value="ZnF_E-box_Homeobox"/>
</dbReference>
<accession>A0ABM1A5Q1</accession>
<dbReference type="PANTHER" id="PTHR24391:SF18">
    <property type="entry name" value="EG:115C2.6 PROTEIN"/>
    <property type="match status" value="1"/>
</dbReference>
<dbReference type="Proteomes" id="UP000694888">
    <property type="component" value="Unplaced"/>
</dbReference>
<proteinExistence type="predicted"/>
<dbReference type="GeneID" id="101861144"/>
<dbReference type="Gene3D" id="3.30.160.60">
    <property type="entry name" value="Classic Zinc Finger"/>
    <property type="match status" value="4"/>
</dbReference>
<evidence type="ECO:0000259" key="10">
    <source>
        <dbReference type="PROSITE" id="PS50157"/>
    </source>
</evidence>
<comment type="subcellular location">
    <subcellularLocation>
        <location evidence="1">Nucleus</location>
    </subcellularLocation>
</comment>
<feature type="compositionally biased region" description="Low complexity" evidence="9">
    <location>
        <begin position="579"/>
        <end position="602"/>
    </location>
</feature>
<feature type="compositionally biased region" description="Low complexity" evidence="9">
    <location>
        <begin position="486"/>
        <end position="496"/>
    </location>
</feature>
<feature type="compositionally biased region" description="Low complexity" evidence="9">
    <location>
        <begin position="438"/>
        <end position="452"/>
    </location>
</feature>
<feature type="domain" description="C2H2-type" evidence="10">
    <location>
        <begin position="352"/>
        <end position="380"/>
    </location>
</feature>
<keyword evidence="3" id="KW-0677">Repeat</keyword>
<keyword evidence="11" id="KW-1185">Reference proteome</keyword>
<feature type="compositionally biased region" description="Basic residues" evidence="9">
    <location>
        <begin position="550"/>
        <end position="559"/>
    </location>
</feature>
<name>A0ABM1A5Q1_APLCA</name>
<feature type="domain" description="C2H2-type" evidence="10">
    <location>
        <begin position="318"/>
        <end position="343"/>
    </location>
</feature>
<organism evidence="11 12">
    <name type="scientific">Aplysia californica</name>
    <name type="common">California sea hare</name>
    <dbReference type="NCBI Taxonomy" id="6500"/>
    <lineage>
        <taxon>Eukaryota</taxon>
        <taxon>Metazoa</taxon>
        <taxon>Spiralia</taxon>
        <taxon>Lophotrochozoa</taxon>
        <taxon>Mollusca</taxon>
        <taxon>Gastropoda</taxon>
        <taxon>Heterobranchia</taxon>
        <taxon>Euthyneura</taxon>
        <taxon>Tectipleura</taxon>
        <taxon>Aplysiida</taxon>
        <taxon>Aplysioidea</taxon>
        <taxon>Aplysiidae</taxon>
        <taxon>Aplysia</taxon>
    </lineage>
</organism>
<feature type="domain" description="C2H2-type" evidence="10">
    <location>
        <begin position="261"/>
        <end position="289"/>
    </location>
</feature>
<dbReference type="RefSeq" id="XP_012941329.1">
    <property type="nucleotide sequence ID" value="XM_013085875.2"/>
</dbReference>
<evidence type="ECO:0000256" key="6">
    <source>
        <dbReference type="ARBA" id="ARBA00023125"/>
    </source>
</evidence>
<evidence type="ECO:0000256" key="3">
    <source>
        <dbReference type="ARBA" id="ARBA00022737"/>
    </source>
</evidence>
<evidence type="ECO:0000313" key="11">
    <source>
        <dbReference type="Proteomes" id="UP000694888"/>
    </source>
</evidence>
<evidence type="ECO:0000256" key="5">
    <source>
        <dbReference type="ARBA" id="ARBA00022833"/>
    </source>
</evidence>
<feature type="domain" description="C2H2-type" evidence="10">
    <location>
        <begin position="235"/>
        <end position="262"/>
    </location>
</feature>
<dbReference type="SUPFAM" id="SSF57667">
    <property type="entry name" value="beta-beta-alpha zinc fingers"/>
    <property type="match status" value="3"/>
</dbReference>
<feature type="region of interest" description="Disordered" evidence="9">
    <location>
        <begin position="465"/>
        <end position="643"/>
    </location>
</feature>
<protein>
    <submittedName>
        <fullName evidence="12">Uncharacterized protein LOC101861144</fullName>
    </submittedName>
</protein>
<feature type="compositionally biased region" description="Low complexity" evidence="9">
    <location>
        <begin position="779"/>
        <end position="794"/>
    </location>
</feature>
<dbReference type="InterPro" id="IPR036236">
    <property type="entry name" value="Znf_C2H2_sf"/>
</dbReference>
<dbReference type="InterPro" id="IPR013087">
    <property type="entry name" value="Znf_C2H2_type"/>
</dbReference>
<gene>
    <name evidence="12" type="primary">LOC101861144</name>
</gene>
<dbReference type="Pfam" id="PF00096">
    <property type="entry name" value="zf-C2H2"/>
    <property type="match status" value="2"/>
</dbReference>
<evidence type="ECO:0000256" key="2">
    <source>
        <dbReference type="ARBA" id="ARBA00022723"/>
    </source>
</evidence>
<keyword evidence="7" id="KW-0539">Nucleus</keyword>
<dbReference type="PANTHER" id="PTHR24391">
    <property type="entry name" value="HISTONE H4 TRANSCRIPTION FACTOR-RELATED"/>
    <property type="match status" value="1"/>
</dbReference>
<evidence type="ECO:0000256" key="8">
    <source>
        <dbReference type="PROSITE-ProRule" id="PRU00042"/>
    </source>
</evidence>
<evidence type="ECO:0000313" key="12">
    <source>
        <dbReference type="RefSeq" id="XP_012941329.1"/>
    </source>
</evidence>
<feature type="domain" description="C2H2-type" evidence="10">
    <location>
        <begin position="290"/>
        <end position="317"/>
    </location>
</feature>
<feature type="region of interest" description="Disordered" evidence="9">
    <location>
        <begin position="774"/>
        <end position="795"/>
    </location>
</feature>
<feature type="region of interest" description="Disordered" evidence="9">
    <location>
        <begin position="416"/>
        <end position="453"/>
    </location>
</feature>
<feature type="compositionally biased region" description="Gly residues" evidence="9">
    <location>
        <begin position="426"/>
        <end position="437"/>
    </location>
</feature>
<evidence type="ECO:0000256" key="9">
    <source>
        <dbReference type="SAM" id="MobiDB-lite"/>
    </source>
</evidence>
<dbReference type="SMART" id="SM00355">
    <property type="entry name" value="ZnF_C2H2"/>
    <property type="match status" value="10"/>
</dbReference>
<sequence>MKDKDKPKTKSSAVKRKAKDVDFQYTCEWMDCSHKEDSMNLFNHHVSQHRLAYFQQIVRDSGADSATGDFSFYCHWRDCGAQVEGKLAEFSRHLFYHTFHQYLKFLGQHIQEVEALEPCCLDSSSRNLIPELPERLLCRWDDCTMEYENPYIFYSHVSHHCEDFPKGNNPKVVIRCKWEGCQANAKSWFKMKEHLRSHTQAKVVACPTCGSLFANNTKFVDHLQRQRLVVNGKKFECSHCGSQFGSERILRDHIRHHVNHYKCPLCDMTCPSPSALRDHVRYRHSNQREFSCTLCDYKAKVAGDLRKHQQTHDRKNFVVCQYEDCGATFSQREYLLQHYTDEHQPTSGLGPYQCHICNRKFTRGTLLTDHLQADHNYKWPSGHRRFRYKQHEDGVRRLQTIRYESIEVSQEVLGHKLSPHPAVGGSNSGDGDGGGGARNTDTGSNNNDGTSDAEAGTSQLLIAAPSPCTSVDDDNINDLDYDDNDVSSSRSVSVSVAGCGEPPKKGGRGAKSAGLSKDNHGKARAGTSGRQRKDHDLAEVEESQGNVRGNPKKSRKSPRKSSSPQKSASNLPASSFTMPLLSPLKLPPARKSSSSRKSSSPQKAKDSQKRKRGSGEGGKGKASKSRKIVDPDTDDATSASSTKAEHSVASSSFFLPSFLSAAANLGFAGAETLSQASTSSSVSELSSIRTGKRIMSEDFHPDVTTSSLMSISSYGGSLKSPVESETLYTSDYEQTTSDISSDVSFPPLLEASGRINAHHVSSVRAVSVTTASPTLTSPSQEALSNSLSASSASQLHKDVSSSDNIVRLRSEFRSPTKVHTGSNFGPLSFSPEKLGFTVTDASGLEWNSSPVKVETGNVSEQGMDVVWKTPHAVDLSTSVPNCSTVEVGVSAEWTQLKEEHQSETQINWSTVHDDGMLVREMGGGETVELGGGETAEVSGDNQMYNLEMLGAVALGTRLATRKRKKSETS</sequence>
<keyword evidence="2" id="KW-0479">Metal-binding</keyword>
<dbReference type="PROSITE" id="PS00028">
    <property type="entry name" value="ZINC_FINGER_C2H2_1"/>
    <property type="match status" value="4"/>
</dbReference>